<evidence type="ECO:0000313" key="2">
    <source>
        <dbReference type="EMBL" id="CAE7149527.1"/>
    </source>
</evidence>
<dbReference type="PANTHER" id="PTHR43319">
    <property type="entry name" value="BETA-LACTAMASE-RELATED"/>
    <property type="match status" value="1"/>
</dbReference>
<dbReference type="Proteomes" id="UP000601435">
    <property type="component" value="Unassembled WGS sequence"/>
</dbReference>
<dbReference type="SUPFAM" id="SSF56601">
    <property type="entry name" value="beta-lactamase/transpeptidase-like"/>
    <property type="match status" value="1"/>
</dbReference>
<dbReference type="InterPro" id="IPR001466">
    <property type="entry name" value="Beta-lactam-related"/>
</dbReference>
<sequence>MTEIHGYCDEKFAPVREAFEKNFTEKDDLGASCAITVEGEFVVDLWGGFKDEEKTQPWQEDTIVNVYSTTKTMAALTALVLADRGELDLYAKVSSYWPEFAQNGKENVEVRHFMSHSAGLSGMDEKMQGEDVCDWEKMVDALARQAPWWEPGTASGYHALTQGHLIGEVVRRITGKTIGTFFKDEIAGPLNADFHIGIGEEHFARIGNLIPPKDDLATQAGGDPDSIGARTFRNPSARASMSRTAAWRKAEIPAANGHGNARSVVRAQTPVANGGSAFGVELLSPAGAARVFDEQTNGTDLVLGVPTRFGMGYGLTGDAMPMGPNEHIAYWGGWGGSTIVVDQDARMCASYVMNRMFAGLLGDTRGFNLLQAAYTSL</sequence>
<feature type="domain" description="Beta-lactamase-related" evidence="1">
    <location>
        <begin position="19"/>
        <end position="358"/>
    </location>
</feature>
<accession>A0A812IRU6</accession>
<dbReference type="PANTHER" id="PTHR43319:SF3">
    <property type="entry name" value="BETA-LACTAMASE-RELATED DOMAIN-CONTAINING PROTEIN"/>
    <property type="match status" value="1"/>
</dbReference>
<proteinExistence type="predicted"/>
<dbReference type="OrthoDB" id="5946976at2759"/>
<gene>
    <name evidence="2" type="primary">lact-2</name>
    <name evidence="2" type="ORF">SNEC2469_LOCUS135</name>
</gene>
<dbReference type="Pfam" id="PF00144">
    <property type="entry name" value="Beta-lactamase"/>
    <property type="match status" value="1"/>
</dbReference>
<organism evidence="2 3">
    <name type="scientific">Symbiodinium necroappetens</name>
    <dbReference type="NCBI Taxonomy" id="1628268"/>
    <lineage>
        <taxon>Eukaryota</taxon>
        <taxon>Sar</taxon>
        <taxon>Alveolata</taxon>
        <taxon>Dinophyceae</taxon>
        <taxon>Suessiales</taxon>
        <taxon>Symbiodiniaceae</taxon>
        <taxon>Symbiodinium</taxon>
    </lineage>
</organism>
<reference evidence="2" key="1">
    <citation type="submission" date="2021-02" db="EMBL/GenBank/DDBJ databases">
        <authorList>
            <person name="Dougan E. K."/>
            <person name="Rhodes N."/>
            <person name="Thang M."/>
            <person name="Chan C."/>
        </authorList>
    </citation>
    <scope>NUCLEOTIDE SEQUENCE</scope>
</reference>
<name>A0A812IRU6_9DINO</name>
<keyword evidence="3" id="KW-1185">Reference proteome</keyword>
<dbReference type="EMBL" id="CAJNJA010000001">
    <property type="protein sequence ID" value="CAE7149527.1"/>
    <property type="molecule type" value="Genomic_DNA"/>
</dbReference>
<dbReference type="InterPro" id="IPR052907">
    <property type="entry name" value="Beta-lactamase/esterase"/>
</dbReference>
<dbReference type="InterPro" id="IPR012338">
    <property type="entry name" value="Beta-lactam/transpept-like"/>
</dbReference>
<protein>
    <submittedName>
        <fullName evidence="2">Lact-2 protein</fullName>
    </submittedName>
</protein>
<comment type="caution">
    <text evidence="2">The sequence shown here is derived from an EMBL/GenBank/DDBJ whole genome shotgun (WGS) entry which is preliminary data.</text>
</comment>
<dbReference type="Gene3D" id="3.40.710.10">
    <property type="entry name" value="DD-peptidase/beta-lactamase superfamily"/>
    <property type="match status" value="1"/>
</dbReference>
<evidence type="ECO:0000259" key="1">
    <source>
        <dbReference type="Pfam" id="PF00144"/>
    </source>
</evidence>
<evidence type="ECO:0000313" key="3">
    <source>
        <dbReference type="Proteomes" id="UP000601435"/>
    </source>
</evidence>
<dbReference type="AlphaFoldDB" id="A0A812IRU6"/>